<gene>
    <name evidence="4" type="ORF">ACFQY0_04270</name>
</gene>
<proteinExistence type="predicted"/>
<organism evidence="4 5">
    <name type="scientific">Haloferula chungangensis</name>
    <dbReference type="NCBI Taxonomy" id="1048331"/>
    <lineage>
        <taxon>Bacteria</taxon>
        <taxon>Pseudomonadati</taxon>
        <taxon>Verrucomicrobiota</taxon>
        <taxon>Verrucomicrobiia</taxon>
        <taxon>Verrucomicrobiales</taxon>
        <taxon>Verrucomicrobiaceae</taxon>
        <taxon>Haloferula</taxon>
    </lineage>
</organism>
<reference evidence="5" key="1">
    <citation type="journal article" date="2019" name="Int. J. Syst. Evol. Microbiol.">
        <title>The Global Catalogue of Microorganisms (GCM) 10K type strain sequencing project: providing services to taxonomists for standard genome sequencing and annotation.</title>
        <authorList>
            <consortium name="The Broad Institute Genomics Platform"/>
            <consortium name="The Broad Institute Genome Sequencing Center for Infectious Disease"/>
            <person name="Wu L."/>
            <person name="Ma J."/>
        </authorList>
    </citation>
    <scope>NUCLEOTIDE SEQUENCE [LARGE SCALE GENOMIC DNA]</scope>
    <source>
        <strain evidence="5">CGMCC 4.1467</strain>
    </source>
</reference>
<protein>
    <submittedName>
        <fullName evidence="4">Chitobiase/beta-hexosaminidase C-terminal domain-containing protein</fullName>
    </submittedName>
</protein>
<keyword evidence="2" id="KW-0732">Signal</keyword>
<comment type="caution">
    <text evidence="4">The sequence shown here is derived from an EMBL/GenBank/DDBJ whole genome shotgun (WGS) entry which is preliminary data.</text>
</comment>
<feature type="signal peptide" evidence="2">
    <location>
        <begin position="1"/>
        <end position="23"/>
    </location>
</feature>
<feature type="domain" description="GH29D-like beta-sandwich" evidence="3">
    <location>
        <begin position="462"/>
        <end position="516"/>
    </location>
</feature>
<dbReference type="Proteomes" id="UP001596472">
    <property type="component" value="Unassembled WGS sequence"/>
</dbReference>
<feature type="chain" id="PRO_5045771824" evidence="2">
    <location>
        <begin position="24"/>
        <end position="531"/>
    </location>
</feature>
<dbReference type="EMBL" id="JBHTBS010000002">
    <property type="protein sequence ID" value="MFC7336383.1"/>
    <property type="molecule type" value="Genomic_DNA"/>
</dbReference>
<keyword evidence="5" id="KW-1185">Reference proteome</keyword>
<evidence type="ECO:0000313" key="4">
    <source>
        <dbReference type="EMBL" id="MFC7336383.1"/>
    </source>
</evidence>
<dbReference type="Pfam" id="PF13290">
    <property type="entry name" value="CHB_HEX_C_1"/>
    <property type="match status" value="1"/>
</dbReference>
<sequence>MTLRILRAGALLLTALCFQIAAAVEPLYKTETWPDAPTLVWAKPGTTGDLSDAKNWQTEDGKPAKSAPDRDTDVILPESKKFYEVRGSRNTQVRHALVKSGARLGGGHRNELEVWGNLKVEPGGRVLYISIRGNKHTYIDIIDAEFPTKENGKTMAHPSTRVAPEKQCAAQISHKFQVAKVGTASVEVLGNLGISDEIMLQRGRMIVSGDLRYSGITNKGALEIYDGGILEIQSGGRVAPFDPENRKAVYNINIYRNGTIQAGSPERPLTSDAYLLLGYGNNDQPGRTGLYSALGSMIRVYSADPQKARLVVTASSAMPEFYNGKGQLLTDPDKKASGKNGIALQLAGDVQFDNTVFDYVSEGGIGLADPKVADTWKNVSFGSHNAGPKTKLISTMEADPNSYYHARGDMKSEFALTEKAIASMGEYLEDADPFLLQTLPENTEIKSVGRGKETIKTPIAKVFTEPVSVTVKCKVPGAKIRYSTNGSEPDKNSPEYLGPIKIDKTTRLMVKAYKLGVGFSPTFSTTYVIKP</sequence>
<feature type="compositionally biased region" description="Basic and acidic residues" evidence="1">
    <location>
        <begin position="57"/>
        <end position="71"/>
    </location>
</feature>
<dbReference type="InterPro" id="IPR059177">
    <property type="entry name" value="GH29D-like_dom"/>
</dbReference>
<feature type="region of interest" description="Disordered" evidence="1">
    <location>
        <begin position="50"/>
        <end position="71"/>
    </location>
</feature>
<evidence type="ECO:0000259" key="3">
    <source>
        <dbReference type="Pfam" id="PF13290"/>
    </source>
</evidence>
<accession>A0ABW2L3Y2</accession>
<name>A0ABW2L3Y2_9BACT</name>
<evidence type="ECO:0000313" key="5">
    <source>
        <dbReference type="Proteomes" id="UP001596472"/>
    </source>
</evidence>
<dbReference type="RefSeq" id="WP_379709506.1">
    <property type="nucleotide sequence ID" value="NZ_JBHTBS010000002.1"/>
</dbReference>
<evidence type="ECO:0000256" key="2">
    <source>
        <dbReference type="SAM" id="SignalP"/>
    </source>
</evidence>
<evidence type="ECO:0000256" key="1">
    <source>
        <dbReference type="SAM" id="MobiDB-lite"/>
    </source>
</evidence>